<keyword evidence="6 10" id="KW-1133">Transmembrane helix</keyword>
<feature type="region of interest" description="Disordered" evidence="9">
    <location>
        <begin position="681"/>
        <end position="754"/>
    </location>
</feature>
<keyword evidence="5" id="KW-0653">Protein transport</keyword>
<dbReference type="InterPro" id="IPR014756">
    <property type="entry name" value="Ig_E-set"/>
</dbReference>
<feature type="region of interest" description="Disordered" evidence="9">
    <location>
        <begin position="638"/>
        <end position="657"/>
    </location>
</feature>
<keyword evidence="3 10" id="KW-0812">Transmembrane</keyword>
<dbReference type="Pfam" id="PF00226">
    <property type="entry name" value="DnaJ"/>
    <property type="match status" value="1"/>
</dbReference>
<evidence type="ECO:0000256" key="6">
    <source>
        <dbReference type="ARBA" id="ARBA00022989"/>
    </source>
</evidence>
<dbReference type="EMBL" id="JAPDRK010000001">
    <property type="protein sequence ID" value="KAJ9616561.1"/>
    <property type="molecule type" value="Genomic_DNA"/>
</dbReference>
<dbReference type="GO" id="GO:0008320">
    <property type="term" value="F:protein transmembrane transporter activity"/>
    <property type="evidence" value="ECO:0007669"/>
    <property type="project" value="TreeGrafter"/>
</dbReference>
<dbReference type="PANTHER" id="PTHR24075">
    <property type="entry name" value="SEC63 DOMAIN-CONTAINING"/>
    <property type="match status" value="1"/>
</dbReference>
<dbReference type="InterPro" id="IPR004179">
    <property type="entry name" value="Sec63-dom"/>
</dbReference>
<evidence type="ECO:0000256" key="7">
    <source>
        <dbReference type="ARBA" id="ARBA00023136"/>
    </source>
</evidence>
<feature type="compositionally biased region" description="Low complexity" evidence="9">
    <location>
        <begin position="711"/>
        <end position="726"/>
    </location>
</feature>
<dbReference type="GO" id="GO:0006614">
    <property type="term" value="P:SRP-dependent cotranslational protein targeting to membrane"/>
    <property type="evidence" value="ECO:0007669"/>
    <property type="project" value="TreeGrafter"/>
</dbReference>
<evidence type="ECO:0000256" key="2">
    <source>
        <dbReference type="ARBA" id="ARBA00022448"/>
    </source>
</evidence>
<feature type="compositionally biased region" description="Basic residues" evidence="9">
    <location>
        <begin position="504"/>
        <end position="514"/>
    </location>
</feature>
<dbReference type="InterPro" id="IPR035892">
    <property type="entry name" value="C2_domain_sf"/>
</dbReference>
<evidence type="ECO:0000313" key="12">
    <source>
        <dbReference type="EMBL" id="KAJ9616561.1"/>
    </source>
</evidence>
<dbReference type="Gene3D" id="1.10.150.20">
    <property type="entry name" value="5' to 3' exonuclease, C-terminal subdomain"/>
    <property type="match status" value="1"/>
</dbReference>
<keyword evidence="8" id="KW-0143">Chaperone</keyword>
<dbReference type="SMART" id="SM00271">
    <property type="entry name" value="DnaJ"/>
    <property type="match status" value="1"/>
</dbReference>
<dbReference type="PANTHER" id="PTHR24075:SF0">
    <property type="entry name" value="TRANSLOCATION PROTEIN SEC63 HOMOLOG"/>
    <property type="match status" value="1"/>
</dbReference>
<protein>
    <submittedName>
        <fullName evidence="12">Secretory subunit</fullName>
    </submittedName>
</protein>
<dbReference type="SUPFAM" id="SSF158702">
    <property type="entry name" value="Sec63 N-terminal domain-like"/>
    <property type="match status" value="1"/>
</dbReference>
<evidence type="ECO:0000259" key="11">
    <source>
        <dbReference type="PROSITE" id="PS50076"/>
    </source>
</evidence>
<dbReference type="InterPro" id="IPR036869">
    <property type="entry name" value="J_dom_sf"/>
</dbReference>
<accession>A0AA38XNG6</accession>
<evidence type="ECO:0000313" key="13">
    <source>
        <dbReference type="Proteomes" id="UP001172673"/>
    </source>
</evidence>
<keyword evidence="4" id="KW-0256">Endoplasmic reticulum</keyword>
<dbReference type="FunFam" id="1.10.287.110:FF:000039">
    <property type="entry name" value="Protein translocation complex component (Npl1)"/>
    <property type="match status" value="1"/>
</dbReference>
<keyword evidence="7 10" id="KW-0472">Membrane</keyword>
<name>A0AA38XNG6_9EURO</name>
<evidence type="ECO:0000256" key="8">
    <source>
        <dbReference type="ARBA" id="ARBA00023186"/>
    </source>
</evidence>
<evidence type="ECO:0000256" key="9">
    <source>
        <dbReference type="SAM" id="MobiDB-lite"/>
    </source>
</evidence>
<gene>
    <name evidence="12" type="primary">SEC63</name>
    <name evidence="12" type="ORF">H2200_000280</name>
</gene>
<evidence type="ECO:0000256" key="10">
    <source>
        <dbReference type="SAM" id="Phobius"/>
    </source>
</evidence>
<proteinExistence type="predicted"/>
<dbReference type="PRINTS" id="PR00625">
    <property type="entry name" value="JDOMAIN"/>
</dbReference>
<organism evidence="12 13">
    <name type="scientific">Cladophialophora chaetospira</name>
    <dbReference type="NCBI Taxonomy" id="386627"/>
    <lineage>
        <taxon>Eukaryota</taxon>
        <taxon>Fungi</taxon>
        <taxon>Dikarya</taxon>
        <taxon>Ascomycota</taxon>
        <taxon>Pezizomycotina</taxon>
        <taxon>Eurotiomycetes</taxon>
        <taxon>Chaetothyriomycetidae</taxon>
        <taxon>Chaetothyriales</taxon>
        <taxon>Herpotrichiellaceae</taxon>
        <taxon>Cladophialophora</taxon>
    </lineage>
</organism>
<sequence length="754" mass="84037">MSEYNYDEGGQFFPFFMLTMVGLVTVPLTYNVLKPSTDLEQTASRTKSDFIPKNADLIETQRKRRKRQNRKTKRIIAVVLGYAFMGYMIYLIAVTQRTVPKLWDPYDILGVSRSASERDIDKFYKRLSLKYHPDKAKPDVSKNETLEYVNDRWVEMTKAYKALTDEEIRNNYLQYGNPDGKQSTSIGIALPKWMVEEGNRWFVVAFYGILLGIILPYTLGKWWYGTQALTKDKVLHASAGNLFREWKEDISEGGVVAATSVGDEFKDALKGARSDAGAAKVESKVLSSSILTDVDKDRLKAIDDPVRRKTLALLWAYLARIDLEDPELEKEKYDVAPTALLLNNSFTSITLPFGAVKPLLSSFHTSQNIIQAVPPSSSSPVLQLPNFTPQIVEKISRSFKSGLLTFQKFMQLPPSTRRSLCSDLSNQQYDQAMLVASQIPRLVVAKAFFKVTGERVVTPGSLVQLVIKARVIPPGTPTSEIPPINPLDLEDIDADEGDLDALHGRKPAKNKRRKLPDGTYVEDDAKDNSVQPPLAHAPYFAALHAPRWHVFLGEARSGRISVPPFTFTSFDRPIFQTSPETGEVKPTFNVVTLRCQFQAPPQIHAFPFVMHLVCDSYIGLDEKIDVLLDVRDPKEAEVVESDEEISEPEEGEHYPYHPPINRFYPISNIINLDSLAGQLQAMKGGATSPTNTETKRKTKKRSASTVGDTKGGVPLAVAGANAAAPVDSDDESDTEGEVDSDTSETDTETEDEDS</sequence>
<dbReference type="InterPro" id="IPR001623">
    <property type="entry name" value="DnaJ_domain"/>
</dbReference>
<evidence type="ECO:0000256" key="1">
    <source>
        <dbReference type="ARBA" id="ARBA00004477"/>
    </source>
</evidence>
<comment type="caution">
    <text evidence="12">The sequence shown here is derived from an EMBL/GenBank/DDBJ whole genome shotgun (WGS) entry which is preliminary data.</text>
</comment>
<dbReference type="SMART" id="SM00973">
    <property type="entry name" value="Sec63"/>
    <property type="match status" value="1"/>
</dbReference>
<dbReference type="Proteomes" id="UP001172673">
    <property type="component" value="Unassembled WGS sequence"/>
</dbReference>
<comment type="subcellular location">
    <subcellularLocation>
        <location evidence="1">Endoplasmic reticulum membrane</location>
        <topology evidence="1">Multi-pass membrane protein</topology>
    </subcellularLocation>
</comment>
<dbReference type="GO" id="GO:0003723">
    <property type="term" value="F:RNA binding"/>
    <property type="evidence" value="ECO:0007669"/>
    <property type="project" value="TreeGrafter"/>
</dbReference>
<evidence type="ECO:0000256" key="4">
    <source>
        <dbReference type="ARBA" id="ARBA00022824"/>
    </source>
</evidence>
<feature type="region of interest" description="Disordered" evidence="9">
    <location>
        <begin position="500"/>
        <end position="520"/>
    </location>
</feature>
<dbReference type="AlphaFoldDB" id="A0AA38XNG6"/>
<keyword evidence="2" id="KW-0813">Transport</keyword>
<reference evidence="12" key="1">
    <citation type="submission" date="2022-10" db="EMBL/GenBank/DDBJ databases">
        <title>Culturing micro-colonial fungi from biological soil crusts in the Mojave desert and describing Neophaeococcomyces mojavensis, and introducing the new genera and species Taxawa tesnikishii.</title>
        <authorList>
            <person name="Kurbessoian T."/>
            <person name="Stajich J.E."/>
        </authorList>
    </citation>
    <scope>NUCLEOTIDE SEQUENCE</scope>
    <source>
        <strain evidence="12">TK_41</strain>
    </source>
</reference>
<dbReference type="Gene3D" id="2.60.40.150">
    <property type="entry name" value="C2 domain"/>
    <property type="match status" value="1"/>
</dbReference>
<feature type="transmembrane region" description="Helical" evidence="10">
    <location>
        <begin position="75"/>
        <end position="93"/>
    </location>
</feature>
<evidence type="ECO:0000256" key="3">
    <source>
        <dbReference type="ARBA" id="ARBA00022692"/>
    </source>
</evidence>
<dbReference type="Gene3D" id="1.10.287.110">
    <property type="entry name" value="DnaJ domain"/>
    <property type="match status" value="1"/>
</dbReference>
<dbReference type="CDD" id="cd06257">
    <property type="entry name" value="DnaJ"/>
    <property type="match status" value="1"/>
</dbReference>
<dbReference type="SUPFAM" id="SSF46565">
    <property type="entry name" value="Chaperone J-domain"/>
    <property type="match status" value="1"/>
</dbReference>
<feature type="domain" description="J" evidence="11">
    <location>
        <begin position="104"/>
        <end position="176"/>
    </location>
</feature>
<dbReference type="GO" id="GO:0031207">
    <property type="term" value="C:Sec62/Sec63 complex"/>
    <property type="evidence" value="ECO:0007669"/>
    <property type="project" value="TreeGrafter"/>
</dbReference>
<feature type="compositionally biased region" description="Acidic residues" evidence="9">
    <location>
        <begin position="638"/>
        <end position="650"/>
    </location>
</feature>
<evidence type="ECO:0000256" key="5">
    <source>
        <dbReference type="ARBA" id="ARBA00022927"/>
    </source>
</evidence>
<dbReference type="PROSITE" id="PS50076">
    <property type="entry name" value="DNAJ_2"/>
    <property type="match status" value="1"/>
</dbReference>
<dbReference type="Gene3D" id="1.10.3380.10">
    <property type="entry name" value="Sec63 N-terminal domain-like domain"/>
    <property type="match status" value="1"/>
</dbReference>
<dbReference type="GO" id="GO:0006620">
    <property type="term" value="P:post-translational protein targeting to endoplasmic reticulum membrane"/>
    <property type="evidence" value="ECO:0007669"/>
    <property type="project" value="TreeGrafter"/>
</dbReference>
<dbReference type="SUPFAM" id="SSF81296">
    <property type="entry name" value="E set domains"/>
    <property type="match status" value="1"/>
</dbReference>
<keyword evidence="13" id="KW-1185">Reference proteome</keyword>
<feature type="transmembrane region" description="Helical" evidence="10">
    <location>
        <begin position="12"/>
        <end position="33"/>
    </location>
</feature>
<feature type="compositionally biased region" description="Acidic residues" evidence="9">
    <location>
        <begin position="727"/>
        <end position="754"/>
    </location>
</feature>